<accession>A0A9K3LZ20</accession>
<feature type="region of interest" description="Disordered" evidence="1">
    <location>
        <begin position="238"/>
        <end position="289"/>
    </location>
</feature>
<reference evidence="2" key="2">
    <citation type="submission" date="2021-04" db="EMBL/GenBank/DDBJ databases">
        <authorList>
            <person name="Podell S."/>
        </authorList>
    </citation>
    <scope>NUCLEOTIDE SEQUENCE</scope>
    <source>
        <strain evidence="2">Hildebrandi</strain>
    </source>
</reference>
<dbReference type="InterPro" id="IPR053159">
    <property type="entry name" value="Hybrid_Histidine_Kinase"/>
</dbReference>
<feature type="region of interest" description="Disordered" evidence="1">
    <location>
        <begin position="1335"/>
        <end position="1401"/>
    </location>
</feature>
<dbReference type="EMBL" id="JAGRRH010000004">
    <property type="protein sequence ID" value="KAG7370440.1"/>
    <property type="molecule type" value="Genomic_DNA"/>
</dbReference>
<feature type="compositionally biased region" description="Polar residues" evidence="1">
    <location>
        <begin position="1372"/>
        <end position="1388"/>
    </location>
</feature>
<dbReference type="Proteomes" id="UP000693970">
    <property type="component" value="Unassembled WGS sequence"/>
</dbReference>
<feature type="region of interest" description="Disordered" evidence="1">
    <location>
        <begin position="655"/>
        <end position="695"/>
    </location>
</feature>
<keyword evidence="3" id="KW-1185">Reference proteome</keyword>
<gene>
    <name evidence="2" type="ORF">IV203_019010</name>
</gene>
<proteinExistence type="predicted"/>
<evidence type="ECO:0008006" key="4">
    <source>
        <dbReference type="Google" id="ProtNLM"/>
    </source>
</evidence>
<evidence type="ECO:0000313" key="3">
    <source>
        <dbReference type="Proteomes" id="UP000693970"/>
    </source>
</evidence>
<feature type="region of interest" description="Disordered" evidence="1">
    <location>
        <begin position="66"/>
        <end position="93"/>
    </location>
</feature>
<feature type="compositionally biased region" description="Low complexity" evidence="1">
    <location>
        <begin position="433"/>
        <end position="455"/>
    </location>
</feature>
<feature type="compositionally biased region" description="Low complexity" evidence="1">
    <location>
        <begin position="1347"/>
        <end position="1360"/>
    </location>
</feature>
<reference evidence="2" key="1">
    <citation type="journal article" date="2021" name="Sci. Rep.">
        <title>Diploid genomic architecture of Nitzschia inconspicua, an elite biomass production diatom.</title>
        <authorList>
            <person name="Oliver A."/>
            <person name="Podell S."/>
            <person name="Pinowska A."/>
            <person name="Traller J.C."/>
            <person name="Smith S.R."/>
            <person name="McClure R."/>
            <person name="Beliaev A."/>
            <person name="Bohutskyi P."/>
            <person name="Hill E.A."/>
            <person name="Rabines A."/>
            <person name="Zheng H."/>
            <person name="Allen L.Z."/>
            <person name="Kuo A."/>
            <person name="Grigoriev I.V."/>
            <person name="Allen A.E."/>
            <person name="Hazlebeck D."/>
            <person name="Allen E.E."/>
        </authorList>
    </citation>
    <scope>NUCLEOTIDE SEQUENCE</scope>
    <source>
        <strain evidence="2">Hildebrandi</strain>
    </source>
</reference>
<feature type="compositionally biased region" description="Low complexity" evidence="1">
    <location>
        <begin position="413"/>
        <end position="422"/>
    </location>
</feature>
<sequence>MIEGDSGSGKSTLVEEQRLLPTSTRLQLTTTTTSPSQSSFTSSFIQGYQVLYYGYVSFSDNTTATTTTNTTTTNTTTNTAISNNSNNNNNNNNVGGVPYGALGRLLGALIRRLLQKGCAETIQTMKQVFSRDDRMLLSSLWPHEFVPLFNDNNNQQPTTTTIDTTTTTKTTATTNSLGISDTTRRTVLQNLVLRFLKTLARATDTGIILLVLDDLQSMDLDTLRIIQHVLTVNTTATRIKHHQHQEQQDTPPPPTTTTKYNTELYQYPNDNSLTSPSNKHNNNNNTNTSTTTTIDIDIDTKLQDSTIWISKLFIIGLHQTPTTTTTTTTTASAAPVQLWLRSDALKRSVHEHIVLQNLSPRSVHEMTVCDSNGDFGTRSGSNANHQLVANQIHQRTNGNPFLVRQLVTTNVQQQQQQQQQQQALSDGIPNHDTTTTNNNNNNNNMSSSLSSSLSLPCQGNNDGTSSNHTFPMTSNVPWTNDNPKNPTNRLGNVDDSNDIVINNDNYNIPNIITERLQQLPQSVQNCLQVCACLGPYFPIHILECIIQQQQQQPPSQQPTTTTDTVLTKSTVFSFTMTDVEIAQRTNWIEETYLQRQHPHHDLHHDHPSVLVFFRFGHDQIYQAAYRLRVDNHQQRQQLHLHIARCIYSTYFIKPSSSSSSSSNVQTDNDHDDTDTTTPSSSSPSPPPPSQTDNDYCCDDHLLSEETIDDTILFLCTDQFNHGKDQINDHDETLLLLVRLNLRAANRCFERIAYAAAESYFTTGISLLERYSTRRNKSNVLHLMVDLYTGLAETLLCLGANHTKLQDLVVDATVATAAAAQATSTIDVDTFRLRYAYLISLRSNNDIERLVDETLILLKELGEEPIDSTVSRTELELKREELVQDFQRLSDENILQLPDMDNQRYLRVLQLLTEVLSQVQFLVPNQYLIQVCQLRAVQIVLRHGICKYAPSCFAFAYQALLDDSNDDWFRTAIRTAELAIVLAKKQARNDDDDWRRHIVVECIYYRHWICPHATNIADSLFWYHWNLHHGRIDAGIHAAEVYMYSHYLSGNELIPLSKNMGDMCALLGRCGKQTPKILHMFRLYQLVLKLIDGTNDDNGNGNEARSDMSSGLTMEVPMPFGCDGGEEENCDEAEVGNPQNELSQCSFFYSLHLYVYREEWEKATDLYHRVVELDDRWVRSSPVWHSHVFFLAVIALQNAKTSPWIQRRKWMRAFEKYFSLIRMWVVDRKAWNLSHKYELLEVLKMTVDQGRRNPSDTLLQAAFDRAILPALRAGMFQDAALSSSFAAVAVQDRDASLRYAALAQHCYSKWGASGVIHHLRSTSTLHREVDVSAYFQHDDHHHRGRSTGGSSASTSISTNNSTGGGGSGSGGNLNQCQVIIRSSQSTEPKISSPKKVSTRSRDRFSLVNFPTMLLDNKKKSRKKTLHK</sequence>
<protein>
    <recommendedName>
        <fullName evidence="4">Orc1-like AAA ATPase domain-containing protein</fullName>
    </recommendedName>
</protein>
<dbReference type="PANTHER" id="PTHR43642">
    <property type="entry name" value="HYBRID SIGNAL TRANSDUCTION HISTIDINE KINASE G"/>
    <property type="match status" value="1"/>
</dbReference>
<comment type="caution">
    <text evidence="2">The sequence shown here is derived from an EMBL/GenBank/DDBJ whole genome shotgun (WGS) entry which is preliminary data.</text>
</comment>
<feature type="region of interest" description="Disordered" evidence="1">
    <location>
        <begin position="413"/>
        <end position="486"/>
    </location>
</feature>
<feature type="compositionally biased region" description="Gly residues" evidence="1">
    <location>
        <begin position="1361"/>
        <end position="1370"/>
    </location>
</feature>
<dbReference type="PANTHER" id="PTHR43642:SF1">
    <property type="entry name" value="HYBRID SIGNAL TRANSDUCTION HISTIDINE KINASE G"/>
    <property type="match status" value="1"/>
</dbReference>
<evidence type="ECO:0000313" key="2">
    <source>
        <dbReference type="EMBL" id="KAG7370440.1"/>
    </source>
</evidence>
<organism evidence="2 3">
    <name type="scientific">Nitzschia inconspicua</name>
    <dbReference type="NCBI Taxonomy" id="303405"/>
    <lineage>
        <taxon>Eukaryota</taxon>
        <taxon>Sar</taxon>
        <taxon>Stramenopiles</taxon>
        <taxon>Ochrophyta</taxon>
        <taxon>Bacillariophyta</taxon>
        <taxon>Bacillariophyceae</taxon>
        <taxon>Bacillariophycidae</taxon>
        <taxon>Bacillariales</taxon>
        <taxon>Bacillariaceae</taxon>
        <taxon>Nitzschia</taxon>
    </lineage>
</organism>
<evidence type="ECO:0000256" key="1">
    <source>
        <dbReference type="SAM" id="MobiDB-lite"/>
    </source>
</evidence>
<name>A0A9K3LZ20_9STRA</name>
<feature type="compositionally biased region" description="Polar residues" evidence="1">
    <location>
        <begin position="457"/>
        <end position="486"/>
    </location>
</feature>
<feature type="compositionally biased region" description="Polar residues" evidence="1">
    <location>
        <begin position="259"/>
        <end position="280"/>
    </location>
</feature>